<keyword evidence="3 6" id="KW-0812">Transmembrane</keyword>
<keyword evidence="5 6" id="KW-0472">Membrane</keyword>
<keyword evidence="9" id="KW-1185">Reference proteome</keyword>
<feature type="transmembrane region" description="Helical" evidence="6">
    <location>
        <begin position="43"/>
        <end position="67"/>
    </location>
</feature>
<dbReference type="Pfam" id="PF10277">
    <property type="entry name" value="Frag1"/>
    <property type="match status" value="1"/>
</dbReference>
<evidence type="ECO:0000256" key="2">
    <source>
        <dbReference type="ARBA" id="ARBA00006565"/>
    </source>
</evidence>
<proteinExistence type="inferred from homology"/>
<protein>
    <recommendedName>
        <fullName evidence="7">CWH43-like N-terminal domain-containing protein</fullName>
    </recommendedName>
</protein>
<sequence length="290" mass="32918">MNIRFHLFDGSPPKLIVTGESLKNKGKIDFHLFRLLMILRKPWLVPIIAVVCALIAMLSGYIIGVAVDHYPPLLPFISDGGGRVPEASVFGQFLNTAAFLYIFTIYLIYLETVEYYGHCMKWKRTRWWKVSISLLFLGIACAYGMTIVGNFRYTEIKTVHMIGAMLTFVGMVIYGWGQVITGYILQPSMAPKLLRHFRLLIIILTTCCLILHLLAEVSPVFIPPGAGKYPGGNEINRTSDSPFFRTFIIATSGEWAMVLLMQLFVLTYVNELRYAEYYSSRITFLNTAEQ</sequence>
<dbReference type="PANTHER" id="PTHR21324:SF2">
    <property type="entry name" value="EG:22E5.9 PROTEIN"/>
    <property type="match status" value="1"/>
</dbReference>
<evidence type="ECO:0000256" key="3">
    <source>
        <dbReference type="ARBA" id="ARBA00022692"/>
    </source>
</evidence>
<evidence type="ECO:0000313" key="9">
    <source>
        <dbReference type="Proteomes" id="UP001176961"/>
    </source>
</evidence>
<evidence type="ECO:0000256" key="4">
    <source>
        <dbReference type="ARBA" id="ARBA00022989"/>
    </source>
</evidence>
<dbReference type="Proteomes" id="UP001176961">
    <property type="component" value="Unassembled WGS sequence"/>
</dbReference>
<evidence type="ECO:0000256" key="5">
    <source>
        <dbReference type="ARBA" id="ARBA00023136"/>
    </source>
</evidence>
<comment type="similarity">
    <text evidence="2">Belongs to the DRAM/TMEM150 family.</text>
</comment>
<organism evidence="8 9">
    <name type="scientific">Cylicocyclus nassatus</name>
    <name type="common">Nematode worm</name>
    <dbReference type="NCBI Taxonomy" id="53992"/>
    <lineage>
        <taxon>Eukaryota</taxon>
        <taxon>Metazoa</taxon>
        <taxon>Ecdysozoa</taxon>
        <taxon>Nematoda</taxon>
        <taxon>Chromadorea</taxon>
        <taxon>Rhabditida</taxon>
        <taxon>Rhabditina</taxon>
        <taxon>Rhabditomorpha</taxon>
        <taxon>Strongyloidea</taxon>
        <taxon>Strongylidae</taxon>
        <taxon>Cylicocyclus</taxon>
    </lineage>
</organism>
<feature type="transmembrane region" description="Helical" evidence="6">
    <location>
        <begin position="161"/>
        <end position="185"/>
    </location>
</feature>
<dbReference type="InterPro" id="IPR050911">
    <property type="entry name" value="DRAM/TMEM150_Autophagy_Mod"/>
</dbReference>
<evidence type="ECO:0000256" key="1">
    <source>
        <dbReference type="ARBA" id="ARBA00004127"/>
    </source>
</evidence>
<evidence type="ECO:0000259" key="7">
    <source>
        <dbReference type="Pfam" id="PF10277"/>
    </source>
</evidence>
<feature type="domain" description="CWH43-like N-terminal" evidence="7">
    <location>
        <begin position="43"/>
        <end position="273"/>
    </location>
</feature>
<keyword evidence="4 6" id="KW-1133">Transmembrane helix</keyword>
<gene>
    <name evidence="8" type="ORF">CYNAS_LOCUS14064</name>
</gene>
<feature type="transmembrane region" description="Helical" evidence="6">
    <location>
        <begin position="247"/>
        <end position="269"/>
    </location>
</feature>
<dbReference type="AlphaFoldDB" id="A0AA36H1I5"/>
<name>A0AA36H1I5_CYLNA</name>
<dbReference type="EMBL" id="CATQJL010000305">
    <property type="protein sequence ID" value="CAJ0602081.1"/>
    <property type="molecule type" value="Genomic_DNA"/>
</dbReference>
<comment type="caution">
    <text evidence="8">The sequence shown here is derived from an EMBL/GenBank/DDBJ whole genome shotgun (WGS) entry which is preliminary data.</text>
</comment>
<accession>A0AA36H1I5</accession>
<dbReference type="GO" id="GO:0012505">
    <property type="term" value="C:endomembrane system"/>
    <property type="evidence" value="ECO:0007669"/>
    <property type="project" value="UniProtKB-SubCell"/>
</dbReference>
<evidence type="ECO:0000313" key="8">
    <source>
        <dbReference type="EMBL" id="CAJ0602081.1"/>
    </source>
</evidence>
<feature type="transmembrane region" description="Helical" evidence="6">
    <location>
        <begin position="87"/>
        <end position="109"/>
    </location>
</feature>
<evidence type="ECO:0000256" key="6">
    <source>
        <dbReference type="SAM" id="Phobius"/>
    </source>
</evidence>
<feature type="transmembrane region" description="Helical" evidence="6">
    <location>
        <begin position="197"/>
        <end position="215"/>
    </location>
</feature>
<reference evidence="8" key="1">
    <citation type="submission" date="2023-07" db="EMBL/GenBank/DDBJ databases">
        <authorList>
            <consortium name="CYATHOMIX"/>
        </authorList>
    </citation>
    <scope>NUCLEOTIDE SEQUENCE</scope>
    <source>
        <strain evidence="8">N/A</strain>
    </source>
</reference>
<comment type="subcellular location">
    <subcellularLocation>
        <location evidence="1">Endomembrane system</location>
        <topology evidence="1">Multi-pass membrane protein</topology>
    </subcellularLocation>
</comment>
<dbReference type="PANTHER" id="PTHR21324">
    <property type="entry name" value="FASTING-INDUCIBLE INTEGRAL MEMBRANE PROTEIN TM6P1-RELATED"/>
    <property type="match status" value="1"/>
</dbReference>
<dbReference type="InterPro" id="IPR019402">
    <property type="entry name" value="CWH43_N"/>
</dbReference>
<feature type="transmembrane region" description="Helical" evidence="6">
    <location>
        <begin position="130"/>
        <end position="149"/>
    </location>
</feature>